<dbReference type="AlphaFoldDB" id="M4C4Z1"/>
<proteinExistence type="predicted"/>
<accession>M4C4Z1</accession>
<sequence length="160" mass="17108">MKLTRYRLLSRSCGVIGFLRSEQMTPPIPSIGERAPLSRCGCALRVCLPSRHDTNAMRLLVVSQMPDAWSHSMRLIVSTQGDRVAARSAGSVPSCTSTASVFTACASSAAMILSPALCLPRVDVVSTYSTLRLIAASNATTLSLRRASARLSPSLTRTKP</sequence>
<reference evidence="1" key="2">
    <citation type="submission" date="2015-06" db="UniProtKB">
        <authorList>
            <consortium name="EnsemblProtists"/>
        </authorList>
    </citation>
    <scope>IDENTIFICATION</scope>
    <source>
        <strain evidence="1">Emoy2</strain>
    </source>
</reference>
<evidence type="ECO:0000313" key="1">
    <source>
        <dbReference type="EnsemblProtists" id="HpaP814161"/>
    </source>
</evidence>
<protein>
    <submittedName>
        <fullName evidence="1">Uncharacterized protein</fullName>
    </submittedName>
</protein>
<dbReference type="InParanoid" id="M4C4Z1"/>
<keyword evidence="2" id="KW-1185">Reference proteome</keyword>
<dbReference type="VEuPathDB" id="FungiDB:HpaG814161"/>
<dbReference type="Proteomes" id="UP000011713">
    <property type="component" value="Unassembled WGS sequence"/>
</dbReference>
<name>M4C4Z1_HYAAE</name>
<dbReference type="HOGENOM" id="CLU_1655541_0_0_1"/>
<organism evidence="1 2">
    <name type="scientific">Hyaloperonospora arabidopsidis (strain Emoy2)</name>
    <name type="common">Downy mildew agent</name>
    <name type="synonym">Peronospora arabidopsidis</name>
    <dbReference type="NCBI Taxonomy" id="559515"/>
    <lineage>
        <taxon>Eukaryota</taxon>
        <taxon>Sar</taxon>
        <taxon>Stramenopiles</taxon>
        <taxon>Oomycota</taxon>
        <taxon>Peronosporomycetes</taxon>
        <taxon>Peronosporales</taxon>
        <taxon>Peronosporaceae</taxon>
        <taxon>Hyaloperonospora</taxon>
    </lineage>
</organism>
<dbReference type="EnsemblProtists" id="HpaT814161">
    <property type="protein sequence ID" value="HpaP814161"/>
    <property type="gene ID" value="HpaG814161"/>
</dbReference>
<reference evidence="2" key="1">
    <citation type="journal article" date="2010" name="Science">
        <title>Signatures of adaptation to obligate biotrophy in the Hyaloperonospora arabidopsidis genome.</title>
        <authorList>
            <person name="Baxter L."/>
            <person name="Tripathy S."/>
            <person name="Ishaque N."/>
            <person name="Boot N."/>
            <person name="Cabral A."/>
            <person name="Kemen E."/>
            <person name="Thines M."/>
            <person name="Ah-Fong A."/>
            <person name="Anderson R."/>
            <person name="Badejoko W."/>
            <person name="Bittner-Eddy P."/>
            <person name="Boore J.L."/>
            <person name="Chibucos M.C."/>
            <person name="Coates M."/>
            <person name="Dehal P."/>
            <person name="Delehaunty K."/>
            <person name="Dong S."/>
            <person name="Downton P."/>
            <person name="Dumas B."/>
            <person name="Fabro G."/>
            <person name="Fronick C."/>
            <person name="Fuerstenberg S.I."/>
            <person name="Fulton L."/>
            <person name="Gaulin E."/>
            <person name="Govers F."/>
            <person name="Hughes L."/>
            <person name="Humphray S."/>
            <person name="Jiang R.H."/>
            <person name="Judelson H."/>
            <person name="Kamoun S."/>
            <person name="Kyung K."/>
            <person name="Meijer H."/>
            <person name="Minx P."/>
            <person name="Morris P."/>
            <person name="Nelson J."/>
            <person name="Phuntumart V."/>
            <person name="Qutob D."/>
            <person name="Rehmany A."/>
            <person name="Rougon-Cardoso A."/>
            <person name="Ryden P."/>
            <person name="Torto-Alalibo T."/>
            <person name="Studholme D."/>
            <person name="Wang Y."/>
            <person name="Win J."/>
            <person name="Wood J."/>
            <person name="Clifton S.W."/>
            <person name="Rogers J."/>
            <person name="Van den Ackerveken G."/>
            <person name="Jones J.D."/>
            <person name="McDowell J.M."/>
            <person name="Beynon J."/>
            <person name="Tyler B.M."/>
        </authorList>
    </citation>
    <scope>NUCLEOTIDE SEQUENCE [LARGE SCALE GENOMIC DNA]</scope>
    <source>
        <strain evidence="2">Emoy2</strain>
    </source>
</reference>
<dbReference type="EMBL" id="JH598275">
    <property type="status" value="NOT_ANNOTATED_CDS"/>
    <property type="molecule type" value="Genomic_DNA"/>
</dbReference>
<evidence type="ECO:0000313" key="2">
    <source>
        <dbReference type="Proteomes" id="UP000011713"/>
    </source>
</evidence>